<keyword evidence="2" id="KW-0813">Transport</keyword>
<keyword evidence="4 6" id="KW-1133">Transmembrane helix</keyword>
<dbReference type="Gene3D" id="1.20.1250.20">
    <property type="entry name" value="MFS general substrate transporter like domains"/>
    <property type="match status" value="1"/>
</dbReference>
<evidence type="ECO:0000256" key="3">
    <source>
        <dbReference type="ARBA" id="ARBA00022692"/>
    </source>
</evidence>
<dbReference type="EMBL" id="JEWH01000021">
    <property type="protein sequence ID" value="EXB05763.1"/>
    <property type="molecule type" value="Genomic_DNA"/>
</dbReference>
<evidence type="ECO:0000256" key="1">
    <source>
        <dbReference type="ARBA" id="ARBA00004141"/>
    </source>
</evidence>
<feature type="transmembrane region" description="Helical" evidence="6">
    <location>
        <begin position="222"/>
        <end position="244"/>
    </location>
</feature>
<comment type="caution">
    <text evidence="8">The sequence shown here is derived from an EMBL/GenBank/DDBJ whole genome shotgun (WGS) entry which is preliminary data.</text>
</comment>
<dbReference type="GeneID" id="92894054"/>
<feature type="domain" description="Major facilitator superfamily (MFS) profile" evidence="7">
    <location>
        <begin position="8"/>
        <end position="506"/>
    </location>
</feature>
<feature type="transmembrane region" description="Helical" evidence="6">
    <location>
        <begin position="45"/>
        <end position="67"/>
    </location>
</feature>
<dbReference type="PANTHER" id="PTHR42718">
    <property type="entry name" value="MAJOR FACILITATOR SUPERFAMILY MULTIDRUG TRANSPORTER MFSC"/>
    <property type="match status" value="1"/>
</dbReference>
<evidence type="ECO:0000259" key="7">
    <source>
        <dbReference type="PROSITE" id="PS50850"/>
    </source>
</evidence>
<dbReference type="PROSITE" id="PS50850">
    <property type="entry name" value="MFS"/>
    <property type="match status" value="1"/>
</dbReference>
<proteinExistence type="predicted"/>
<dbReference type="InterPro" id="IPR011701">
    <property type="entry name" value="MFS"/>
</dbReference>
<reference evidence="8 9" key="1">
    <citation type="submission" date="2014-02" db="EMBL/GenBank/DDBJ databases">
        <title>Comparative genomics and transcriptomics to identify genetic mechanisms underlying the emergence of carbapenem resistant Acinetobacter baumannii (CRAb).</title>
        <authorList>
            <person name="Harris A.D."/>
            <person name="Johnson K.J."/>
            <person name="George J."/>
            <person name="Shefchek K."/>
            <person name="Daugherty S.C."/>
            <person name="Parankush S."/>
            <person name="Sadzewicz L."/>
            <person name="Tallon L."/>
            <person name="Sengamalay N."/>
            <person name="Hazen T.H."/>
            <person name="Rasko D.A."/>
        </authorList>
    </citation>
    <scope>NUCLEOTIDE SEQUENCE [LARGE SCALE GENOMIC DNA]</scope>
    <source>
        <strain evidence="8 9">1295743</strain>
    </source>
</reference>
<evidence type="ECO:0000256" key="6">
    <source>
        <dbReference type="SAM" id="Phobius"/>
    </source>
</evidence>
<feature type="transmembrane region" description="Helical" evidence="6">
    <location>
        <begin position="331"/>
        <end position="348"/>
    </location>
</feature>
<dbReference type="Proteomes" id="UP000020595">
    <property type="component" value="Unassembled WGS sequence"/>
</dbReference>
<dbReference type="SUPFAM" id="SSF103473">
    <property type="entry name" value="MFS general substrate transporter"/>
    <property type="match status" value="1"/>
</dbReference>
<dbReference type="AlphaFoldDB" id="A0A009IPN3"/>
<feature type="transmembrane region" description="Helical" evidence="6">
    <location>
        <begin position="194"/>
        <end position="216"/>
    </location>
</feature>
<dbReference type="RefSeq" id="WP_001026286.1">
    <property type="nucleotide sequence ID" value="NZ_JEWH01000021.1"/>
</dbReference>
<feature type="transmembrane region" description="Helical" evidence="6">
    <location>
        <begin position="264"/>
        <end position="281"/>
    </location>
</feature>
<dbReference type="Pfam" id="PF07690">
    <property type="entry name" value="MFS_1"/>
    <property type="match status" value="1"/>
</dbReference>
<gene>
    <name evidence="8" type="ORF">J512_1966</name>
</gene>
<evidence type="ECO:0000256" key="5">
    <source>
        <dbReference type="ARBA" id="ARBA00023136"/>
    </source>
</evidence>
<sequence>MNIRPLIGLAGAIFAAMTVEFNNRISSITLVDIRGEMGISVDSGYWVSSIYASAMIIGMILSTSWAVIFSMRRVLLFAIGLCLFSSVLIPFSPNIEIFYLLRGLQGLANGLTIPLLMACALRFLGPEIRLWGLACYALTATFFPNLSAALAAFYLDVIGWKMIFFQTIPFCALSAALVYFGIPQDPLNYSRIKTYDWTGAILAIIGLASLSTMLLHGNHLDWFHSKLICVLALMSAITLPLFLIHEWRYPTPLIKPQMLEIRNFGYAVIALFCFVVIGMSTSTLPLNYLSAVHGYKPTQTMWIGLQIAALQFIYIPIVIKVLNQAWVDSRYVHGFGLLLVMVGCLGASQLDTTWNQDQFYFWHAISCLGQTCVVLSLLMMGTNSVHPTMAIYASPMINTPRAISGVLGVCLLDWVNRVRGEYHSTRLIENTAQHVFQNIQGPVINPLTPPVLSADGTERVSGGLSALNSAIQAQQSVLVISDQYLILAGLTAILFIVMLILPVRTYPPRIALIKLMNSHNSGKSL</sequence>
<dbReference type="PATRIC" id="fig|1310613.3.peg.1887"/>
<feature type="transmembrane region" description="Helical" evidence="6">
    <location>
        <begin position="133"/>
        <end position="154"/>
    </location>
</feature>
<feature type="transmembrane region" description="Helical" evidence="6">
    <location>
        <begin position="97"/>
        <end position="121"/>
    </location>
</feature>
<feature type="transmembrane region" description="Helical" evidence="6">
    <location>
        <begin position="160"/>
        <end position="182"/>
    </location>
</feature>
<feature type="transmembrane region" description="Helical" evidence="6">
    <location>
        <begin position="484"/>
        <end position="503"/>
    </location>
</feature>
<keyword evidence="5 6" id="KW-0472">Membrane</keyword>
<evidence type="ECO:0000313" key="9">
    <source>
        <dbReference type="Proteomes" id="UP000020595"/>
    </source>
</evidence>
<dbReference type="InterPro" id="IPR020846">
    <property type="entry name" value="MFS_dom"/>
</dbReference>
<feature type="transmembrane region" description="Helical" evidence="6">
    <location>
        <begin position="360"/>
        <end position="380"/>
    </location>
</feature>
<dbReference type="GO" id="GO:0016020">
    <property type="term" value="C:membrane"/>
    <property type="evidence" value="ECO:0007669"/>
    <property type="project" value="UniProtKB-SubCell"/>
</dbReference>
<feature type="transmembrane region" description="Helical" evidence="6">
    <location>
        <begin position="74"/>
        <end position="91"/>
    </location>
</feature>
<feature type="transmembrane region" description="Helical" evidence="6">
    <location>
        <begin position="301"/>
        <end position="319"/>
    </location>
</feature>
<evidence type="ECO:0000256" key="4">
    <source>
        <dbReference type="ARBA" id="ARBA00022989"/>
    </source>
</evidence>
<dbReference type="PANTHER" id="PTHR42718:SF9">
    <property type="entry name" value="MAJOR FACILITATOR SUPERFAMILY MULTIDRUG TRANSPORTER MFSC"/>
    <property type="match status" value="1"/>
</dbReference>
<organism evidence="8 9">
    <name type="scientific">Acinetobacter baumannii (strain 1295743)</name>
    <dbReference type="NCBI Taxonomy" id="1310613"/>
    <lineage>
        <taxon>Bacteria</taxon>
        <taxon>Pseudomonadati</taxon>
        <taxon>Pseudomonadota</taxon>
        <taxon>Gammaproteobacteria</taxon>
        <taxon>Moraxellales</taxon>
        <taxon>Moraxellaceae</taxon>
        <taxon>Acinetobacter</taxon>
        <taxon>Acinetobacter calcoaceticus/baumannii complex</taxon>
    </lineage>
</organism>
<dbReference type="GO" id="GO:0022857">
    <property type="term" value="F:transmembrane transporter activity"/>
    <property type="evidence" value="ECO:0007669"/>
    <property type="project" value="InterPro"/>
</dbReference>
<keyword evidence="3 6" id="KW-0812">Transmembrane</keyword>
<evidence type="ECO:0000256" key="2">
    <source>
        <dbReference type="ARBA" id="ARBA00022448"/>
    </source>
</evidence>
<name>A0A009IPN3_ACIB9</name>
<comment type="subcellular location">
    <subcellularLocation>
        <location evidence="1">Membrane</location>
        <topology evidence="1">Multi-pass membrane protein</topology>
    </subcellularLocation>
</comment>
<evidence type="ECO:0000313" key="8">
    <source>
        <dbReference type="EMBL" id="EXB05763.1"/>
    </source>
</evidence>
<protein>
    <submittedName>
        <fullName evidence="8">Major Facilitator Superfamily protein</fullName>
    </submittedName>
</protein>
<dbReference type="InterPro" id="IPR036259">
    <property type="entry name" value="MFS_trans_sf"/>
</dbReference>
<accession>A0A009IPN3</accession>